<dbReference type="SUPFAM" id="SSF56300">
    <property type="entry name" value="Metallo-dependent phosphatases"/>
    <property type="match status" value="1"/>
</dbReference>
<evidence type="ECO:0000313" key="4">
    <source>
        <dbReference type="EMBL" id="MDZ5661937.1"/>
    </source>
</evidence>
<dbReference type="InterPro" id="IPR052169">
    <property type="entry name" value="CW_Biosynth-Accessory"/>
</dbReference>
<dbReference type="PANTHER" id="PTHR33393:SF13">
    <property type="entry name" value="PGA BIOSYNTHESIS PROTEIN CAPA"/>
    <property type="match status" value="1"/>
</dbReference>
<evidence type="ECO:0000256" key="2">
    <source>
        <dbReference type="SAM" id="MobiDB-lite"/>
    </source>
</evidence>
<keyword evidence="4" id="KW-0378">Hydrolase</keyword>
<feature type="domain" description="Capsule synthesis protein CapA" evidence="3">
    <location>
        <begin position="76"/>
        <end position="325"/>
    </location>
</feature>
<dbReference type="EMBL" id="JAXQPW010000002">
    <property type="protein sequence ID" value="MDZ5661937.1"/>
    <property type="molecule type" value="Genomic_DNA"/>
</dbReference>
<proteinExistence type="inferred from homology"/>
<dbReference type="InterPro" id="IPR029052">
    <property type="entry name" value="Metallo-depent_PP-like"/>
</dbReference>
<reference evidence="4 5" key="1">
    <citation type="submission" date="2023-11" db="EMBL/GenBank/DDBJ databases">
        <title>Novel species in genus Nocardioides.</title>
        <authorList>
            <person name="Zhou H."/>
        </authorList>
    </citation>
    <scope>NUCLEOTIDE SEQUENCE [LARGE SCALE GENOMIC DNA]</scope>
    <source>
        <strain evidence="4 5">S-58</strain>
    </source>
</reference>
<dbReference type="Pfam" id="PF09587">
    <property type="entry name" value="PGA_cap"/>
    <property type="match status" value="1"/>
</dbReference>
<dbReference type="PROSITE" id="PS51257">
    <property type="entry name" value="PROKAR_LIPOPROTEIN"/>
    <property type="match status" value="1"/>
</dbReference>
<dbReference type="PANTHER" id="PTHR33393">
    <property type="entry name" value="POLYGLUTAMINE SYNTHESIS ACCESSORY PROTEIN RV0574C-RELATED"/>
    <property type="match status" value="1"/>
</dbReference>
<dbReference type="Proteomes" id="UP001291999">
    <property type="component" value="Unassembled WGS sequence"/>
</dbReference>
<comment type="caution">
    <text evidence="4">The sequence shown here is derived from an EMBL/GenBank/DDBJ whole genome shotgun (WGS) entry which is preliminary data.</text>
</comment>
<dbReference type="GO" id="GO:0016787">
    <property type="term" value="F:hydrolase activity"/>
    <property type="evidence" value="ECO:0007669"/>
    <property type="project" value="UniProtKB-KW"/>
</dbReference>
<accession>A0ABU5KAK0</accession>
<protein>
    <submittedName>
        <fullName evidence="4">CapA family protein</fullName>
        <ecNumber evidence="4">3.1.-.-</ecNumber>
    </submittedName>
</protein>
<name>A0ABU5KAK0_9ACTN</name>
<gene>
    <name evidence="4" type="ORF">SFC79_09215</name>
</gene>
<feature type="region of interest" description="Disordered" evidence="2">
    <location>
        <begin position="34"/>
        <end position="71"/>
    </location>
</feature>
<evidence type="ECO:0000256" key="1">
    <source>
        <dbReference type="ARBA" id="ARBA00005662"/>
    </source>
</evidence>
<feature type="compositionally biased region" description="Low complexity" evidence="2">
    <location>
        <begin position="43"/>
        <end position="63"/>
    </location>
</feature>
<evidence type="ECO:0000313" key="5">
    <source>
        <dbReference type="Proteomes" id="UP001291999"/>
    </source>
</evidence>
<dbReference type="EC" id="3.1.-.-" evidence="4"/>
<organism evidence="4 5">
    <name type="scientific">Nocardioides renjunii</name>
    <dbReference type="NCBI Taxonomy" id="3095075"/>
    <lineage>
        <taxon>Bacteria</taxon>
        <taxon>Bacillati</taxon>
        <taxon>Actinomycetota</taxon>
        <taxon>Actinomycetes</taxon>
        <taxon>Propionibacteriales</taxon>
        <taxon>Nocardioidaceae</taxon>
        <taxon>Nocardioides</taxon>
    </lineage>
</organism>
<comment type="similarity">
    <text evidence="1">Belongs to the CapA family.</text>
</comment>
<dbReference type="InterPro" id="IPR019079">
    <property type="entry name" value="Capsule_synth_CapA"/>
</dbReference>
<dbReference type="Gene3D" id="3.60.21.10">
    <property type="match status" value="1"/>
</dbReference>
<dbReference type="CDD" id="cd07381">
    <property type="entry name" value="MPP_CapA"/>
    <property type="match status" value="1"/>
</dbReference>
<sequence>MSPRVRSRPVGAPVPAALVLAVLLAVLLAGCTSSEGPPPPDAPTTSPSASTPTDPSPSTTAPREPSPAPARPAAVRIALAGDVHFEGPLAGRLADPATALAPVARVLSSADLAVVNLETSVGSGGRPAPGKRFTFSAGPAAFTALAAAGVDVATMANNHAVDFGRARLPSTLRAARAAAGADPPLAVIGVGRTADEAYRPALTDVDGTVVATVTASVADQDPTADPTGQWAATDRRAGTADAMDPARLLATVRRAAREADAVVAYLHWGVQGERCPSPDQRSLARRLVDAGADVVAGTHAHELQGDGRLGEAYVAYGLGNFAWYSPGPTGVLTLTVRPARERSGRATVTRARWWPGAIGADGLPRAVTGAAAADFRSDVAALRACAGLG</sequence>
<dbReference type="RefSeq" id="WP_322424114.1">
    <property type="nucleotide sequence ID" value="NZ_JAXQPW010000002.1"/>
</dbReference>
<keyword evidence="5" id="KW-1185">Reference proteome</keyword>
<dbReference type="SMART" id="SM00854">
    <property type="entry name" value="PGA_cap"/>
    <property type="match status" value="1"/>
</dbReference>
<evidence type="ECO:0000259" key="3">
    <source>
        <dbReference type="SMART" id="SM00854"/>
    </source>
</evidence>